<reference evidence="2" key="1">
    <citation type="journal article" date="2012" name="PLoS Genet.">
        <title>The genomes of the fungal plant pathogens Cladosporium fulvum and Dothistroma septosporum reveal adaptation to different hosts and lifestyles but also signatures of common ancestry.</title>
        <authorList>
            <person name="de Wit P.J.G.M."/>
            <person name="van der Burgt A."/>
            <person name="Oekmen B."/>
            <person name="Stergiopoulos I."/>
            <person name="Abd-Elsalam K.A."/>
            <person name="Aerts A.L."/>
            <person name="Bahkali A.H."/>
            <person name="Beenen H.G."/>
            <person name="Chettri P."/>
            <person name="Cox M.P."/>
            <person name="Datema E."/>
            <person name="de Vries R.P."/>
            <person name="Dhillon B."/>
            <person name="Ganley A.R."/>
            <person name="Griffiths S.A."/>
            <person name="Guo Y."/>
            <person name="Hamelin R.C."/>
            <person name="Henrissat B."/>
            <person name="Kabir M.S."/>
            <person name="Jashni M.K."/>
            <person name="Kema G."/>
            <person name="Klaubauf S."/>
            <person name="Lapidus A."/>
            <person name="Levasseur A."/>
            <person name="Lindquist E."/>
            <person name="Mehrabi R."/>
            <person name="Ohm R.A."/>
            <person name="Owen T.J."/>
            <person name="Salamov A."/>
            <person name="Schwelm A."/>
            <person name="Schijlen E."/>
            <person name="Sun H."/>
            <person name="van den Burg H.A."/>
            <person name="van Ham R.C.H.J."/>
            <person name="Zhang S."/>
            <person name="Goodwin S.B."/>
            <person name="Grigoriev I.V."/>
            <person name="Collemare J."/>
            <person name="Bradshaw R.E."/>
        </authorList>
    </citation>
    <scope>NUCLEOTIDE SEQUENCE [LARGE SCALE GENOMIC DNA]</scope>
    <source>
        <strain evidence="2">NZE10 / CBS 128990</strain>
    </source>
</reference>
<dbReference type="Proteomes" id="UP000016933">
    <property type="component" value="Unassembled WGS sequence"/>
</dbReference>
<reference evidence="1 2" key="2">
    <citation type="journal article" date="2012" name="PLoS Pathog.">
        <title>Diverse lifestyles and strategies of plant pathogenesis encoded in the genomes of eighteen Dothideomycetes fungi.</title>
        <authorList>
            <person name="Ohm R.A."/>
            <person name="Feau N."/>
            <person name="Henrissat B."/>
            <person name="Schoch C.L."/>
            <person name="Horwitz B.A."/>
            <person name="Barry K.W."/>
            <person name="Condon B.J."/>
            <person name="Copeland A.C."/>
            <person name="Dhillon B."/>
            <person name="Glaser F."/>
            <person name="Hesse C.N."/>
            <person name="Kosti I."/>
            <person name="LaButti K."/>
            <person name="Lindquist E.A."/>
            <person name="Lucas S."/>
            <person name="Salamov A.A."/>
            <person name="Bradshaw R.E."/>
            <person name="Ciuffetti L."/>
            <person name="Hamelin R.C."/>
            <person name="Kema G.H.J."/>
            <person name="Lawrence C."/>
            <person name="Scott J.A."/>
            <person name="Spatafora J.W."/>
            <person name="Turgeon B.G."/>
            <person name="de Wit P.J.G.M."/>
            <person name="Zhong S."/>
            <person name="Goodwin S.B."/>
            <person name="Grigoriev I.V."/>
        </authorList>
    </citation>
    <scope>NUCLEOTIDE SEQUENCE [LARGE SCALE GENOMIC DNA]</scope>
    <source>
        <strain evidence="2">NZE10 / CBS 128990</strain>
    </source>
</reference>
<evidence type="ECO:0000313" key="2">
    <source>
        <dbReference type="Proteomes" id="UP000016933"/>
    </source>
</evidence>
<gene>
    <name evidence="1" type="ORF">DOTSEDRAFT_68420</name>
</gene>
<keyword evidence="2" id="KW-1185">Reference proteome</keyword>
<accession>N1Q4C9</accession>
<proteinExistence type="predicted"/>
<dbReference type="AlphaFoldDB" id="N1Q4C9"/>
<organism evidence="1 2">
    <name type="scientific">Dothistroma septosporum (strain NZE10 / CBS 128990)</name>
    <name type="common">Red band needle blight fungus</name>
    <name type="synonym">Mycosphaerella pini</name>
    <dbReference type="NCBI Taxonomy" id="675120"/>
    <lineage>
        <taxon>Eukaryota</taxon>
        <taxon>Fungi</taxon>
        <taxon>Dikarya</taxon>
        <taxon>Ascomycota</taxon>
        <taxon>Pezizomycotina</taxon>
        <taxon>Dothideomycetes</taxon>
        <taxon>Dothideomycetidae</taxon>
        <taxon>Mycosphaerellales</taxon>
        <taxon>Mycosphaerellaceae</taxon>
        <taxon>Dothistroma</taxon>
    </lineage>
</organism>
<evidence type="ECO:0000313" key="1">
    <source>
        <dbReference type="EMBL" id="EME49630.1"/>
    </source>
</evidence>
<dbReference type="HOGENOM" id="CLU_2542546_0_0_1"/>
<protein>
    <submittedName>
        <fullName evidence="1">Uncharacterized protein</fullName>
    </submittedName>
</protein>
<sequence length="83" mass="9154">MSALSHNQGTVHRISCSCESTFRYRPESATPRSLLHAGCPECECTPDHINIDEACRPTSKGLRQANEQTMPFADRLQGHLAAD</sequence>
<name>N1Q4C9_DOTSN</name>
<dbReference type="EMBL" id="KB446535">
    <property type="protein sequence ID" value="EME49630.1"/>
    <property type="molecule type" value="Genomic_DNA"/>
</dbReference>